<dbReference type="EMBL" id="CP071793">
    <property type="protein sequence ID" value="QTD51623.1"/>
    <property type="molecule type" value="Genomic_DNA"/>
</dbReference>
<feature type="transmembrane region" description="Helical" evidence="1">
    <location>
        <begin position="316"/>
        <end position="334"/>
    </location>
</feature>
<feature type="transmembrane region" description="Helical" evidence="1">
    <location>
        <begin position="559"/>
        <end position="581"/>
    </location>
</feature>
<feature type="transmembrane region" description="Helical" evidence="1">
    <location>
        <begin position="174"/>
        <end position="194"/>
    </location>
</feature>
<dbReference type="KEGG" id="scor:J3U87_04065"/>
<dbReference type="Gene3D" id="1.10.390.10">
    <property type="entry name" value="Neutral Protease Domain 2"/>
    <property type="match status" value="1"/>
</dbReference>
<keyword evidence="1" id="KW-1133">Transmembrane helix</keyword>
<dbReference type="PANTHER" id="PTHR11533:SF174">
    <property type="entry name" value="PUROMYCIN-SENSITIVE AMINOPEPTIDASE-RELATED"/>
    <property type="match status" value="1"/>
</dbReference>
<name>A0A8A4TPZ7_SULCO</name>
<dbReference type="GO" id="GO:0043171">
    <property type="term" value="P:peptide catabolic process"/>
    <property type="evidence" value="ECO:0007669"/>
    <property type="project" value="TreeGrafter"/>
</dbReference>
<dbReference type="Proteomes" id="UP000663929">
    <property type="component" value="Chromosome"/>
</dbReference>
<dbReference type="AlphaFoldDB" id="A0A8A4TPZ7"/>
<keyword evidence="1" id="KW-0472">Membrane</keyword>
<evidence type="ECO:0000313" key="3">
    <source>
        <dbReference type="EMBL" id="QTD51623.1"/>
    </source>
</evidence>
<feature type="transmembrane region" description="Helical" evidence="1">
    <location>
        <begin position="144"/>
        <end position="167"/>
    </location>
</feature>
<dbReference type="RefSeq" id="WP_237381751.1">
    <property type="nucleotide sequence ID" value="NZ_CP071793.1"/>
</dbReference>
<feature type="transmembrane region" description="Helical" evidence="1">
    <location>
        <begin position="471"/>
        <end position="496"/>
    </location>
</feature>
<reference evidence="3" key="1">
    <citation type="submission" date="2021-03" db="EMBL/GenBank/DDBJ databases">
        <title>Acanthopleuribacteraceae sp. M133.</title>
        <authorList>
            <person name="Wang G."/>
        </authorList>
    </citation>
    <scope>NUCLEOTIDE SEQUENCE</scope>
    <source>
        <strain evidence="3">M133</strain>
    </source>
</reference>
<feature type="transmembrane region" description="Helical" evidence="1">
    <location>
        <begin position="21"/>
        <end position="40"/>
    </location>
</feature>
<accession>A0A8A4TPZ7</accession>
<protein>
    <submittedName>
        <fullName evidence="3">ABC transporter permease</fullName>
    </submittedName>
</protein>
<sequence length="1184" mass="134250">MMWHQFLFQWRVFLRQPSFHASALVCLVTGFLATTLNQLSMGGASLWKNGPYVITLVMVIVGLLALVPAVVFIAQAATRDISSEMAEILYCKPIKPLPYHLGNFLGAFSVLAVTVALVPLGLWLGASMPWVDPSRLGPFRLAPYVQAFSLFSLPTLFTLACFFHVAAVRFQSSMAVYISALVLFMGYEIGSGFVETQHLDSTAALLDPFGLATFQEATRYWTLFEKNHQAVPLAGLTLANRALWFLLSLAMLVVFGRLTQPLRLRQPRVKSKATPSAEPPMEAAVRPPQVKARTEAGFTAFRGLVRFEFKRITANPAFRIIGAITLFFLAIMMLEPRGSFGTDIWPLTQVVVGIIQQSLTFFMLILIGFFSAEVAWREREHGMADLIDSMPVSRFSLLLAKWVAVGFVVISVAGASMMLGLAFQAFSGYFHFEIEQYLTRLLFFSVLPWLMYTVLALFLQALCANKYAGMLAFALILISDLAMESIGLGHHLLRFAKAPSFTYSDMNGYGTGLSRHLWYMLYWGGLSVALSVPAYLWWPRGVSRAWKNRLRGFAGDLNLPGKITLAGGLAMWAFAGSVIFYNTCILNEYLTAHQKNARMAAYEKRFGAHLGDPVPIMTAIENDIDFYPSERKIEAKAAFTVTNRADTPIERFLVLPPEFAIHWHMELEGGALQTESAEFGTRWFHFDPPLQPGERREGRFEVVRQQRGFKEADEDVQVVENGSFINHEELYPRFGYRSYLQLVGRQDRRRFDLPPAPRRPKLDDEVHLHKSFMGPGVGFVQFEATLSTDSDQRAIAPGHLEREWTENGRRFFHYRAEKPIIHFFTFLSGRLTRAADEHNGVSIEVFHHPTHGMNTDRMITSIKDSLDYFTTQFGPYPHRDIRIVEYPNYRGFAQSFATTIPYSEHGFLNDLRDPDDIDPAYKTTAHEMAHQWWGNMIAPANVQGCGVLAESLSQYSALAVMERRYGTPKLRRFLKYELDNYLRGRTREVVEEMPLMTSEDQNYIHYQKGSVVMMYLRDMLGEARMNAALATFLERHAYRTDPFPTTADLLTCLLEVTPEEKRPMLEASFQQIILYDLQVLEAETEALPDGRFQVDLTVYANRFSADGSGRETPIALVEDIDIGLFLEDPAEIEDQEKVLYLEKHRLQQGENHIRLVVPRQPSHAGVDPFITLIDRDSEDNLVRF</sequence>
<feature type="transmembrane region" description="Helical" evidence="1">
    <location>
        <begin position="99"/>
        <end position="124"/>
    </location>
</feature>
<evidence type="ECO:0000256" key="1">
    <source>
        <dbReference type="SAM" id="Phobius"/>
    </source>
</evidence>
<feature type="transmembrane region" description="Helical" evidence="1">
    <location>
        <begin position="516"/>
        <end position="538"/>
    </location>
</feature>
<dbReference type="Pfam" id="PF12730">
    <property type="entry name" value="ABC2_membrane_4"/>
    <property type="match status" value="1"/>
</dbReference>
<dbReference type="InterPro" id="IPR050344">
    <property type="entry name" value="Peptidase_M1_aminopeptidases"/>
</dbReference>
<dbReference type="GO" id="GO:0008270">
    <property type="term" value="F:zinc ion binding"/>
    <property type="evidence" value="ECO:0007669"/>
    <property type="project" value="InterPro"/>
</dbReference>
<keyword evidence="4" id="KW-1185">Reference proteome</keyword>
<dbReference type="Pfam" id="PF01433">
    <property type="entry name" value="Peptidase_M1"/>
    <property type="match status" value="1"/>
</dbReference>
<feature type="transmembrane region" description="Helical" evidence="1">
    <location>
        <begin position="52"/>
        <end position="78"/>
    </location>
</feature>
<keyword evidence="1" id="KW-0812">Transmembrane</keyword>
<feature type="transmembrane region" description="Helical" evidence="1">
    <location>
        <begin position="437"/>
        <end position="459"/>
    </location>
</feature>
<dbReference type="GO" id="GO:0070006">
    <property type="term" value="F:metalloaminopeptidase activity"/>
    <property type="evidence" value="ECO:0007669"/>
    <property type="project" value="TreeGrafter"/>
</dbReference>
<evidence type="ECO:0000313" key="4">
    <source>
        <dbReference type="Proteomes" id="UP000663929"/>
    </source>
</evidence>
<feature type="transmembrane region" description="Helical" evidence="1">
    <location>
        <begin position="397"/>
        <end position="425"/>
    </location>
</feature>
<dbReference type="InterPro" id="IPR014782">
    <property type="entry name" value="Peptidase_M1_dom"/>
</dbReference>
<organism evidence="3 4">
    <name type="scientific">Sulfidibacter corallicola</name>
    <dbReference type="NCBI Taxonomy" id="2818388"/>
    <lineage>
        <taxon>Bacteria</taxon>
        <taxon>Pseudomonadati</taxon>
        <taxon>Acidobacteriota</taxon>
        <taxon>Holophagae</taxon>
        <taxon>Acanthopleuribacterales</taxon>
        <taxon>Acanthopleuribacteraceae</taxon>
        <taxon>Sulfidibacter</taxon>
    </lineage>
</organism>
<dbReference type="GO" id="GO:0042277">
    <property type="term" value="F:peptide binding"/>
    <property type="evidence" value="ECO:0007669"/>
    <property type="project" value="TreeGrafter"/>
</dbReference>
<dbReference type="GO" id="GO:0016020">
    <property type="term" value="C:membrane"/>
    <property type="evidence" value="ECO:0007669"/>
    <property type="project" value="TreeGrafter"/>
</dbReference>
<proteinExistence type="predicted"/>
<evidence type="ECO:0000259" key="2">
    <source>
        <dbReference type="Pfam" id="PF01433"/>
    </source>
</evidence>
<feature type="domain" description="Peptidase M1 membrane alanine aminopeptidase" evidence="2">
    <location>
        <begin position="864"/>
        <end position="1056"/>
    </location>
</feature>
<dbReference type="GO" id="GO:0005737">
    <property type="term" value="C:cytoplasm"/>
    <property type="evidence" value="ECO:0007669"/>
    <property type="project" value="TreeGrafter"/>
</dbReference>
<dbReference type="SUPFAM" id="SSF55486">
    <property type="entry name" value="Metalloproteases ('zincins'), catalytic domain"/>
    <property type="match status" value="1"/>
</dbReference>
<dbReference type="InterPro" id="IPR027268">
    <property type="entry name" value="Peptidase_M4/M1_CTD_sf"/>
</dbReference>
<feature type="transmembrane region" description="Helical" evidence="1">
    <location>
        <begin position="354"/>
        <end position="376"/>
    </location>
</feature>
<gene>
    <name evidence="3" type="ORF">J3U87_04065</name>
</gene>
<dbReference type="PANTHER" id="PTHR11533">
    <property type="entry name" value="PROTEASE M1 ZINC METALLOPROTEASE"/>
    <property type="match status" value="1"/>
</dbReference>
<dbReference type="GO" id="GO:0005615">
    <property type="term" value="C:extracellular space"/>
    <property type="evidence" value="ECO:0007669"/>
    <property type="project" value="TreeGrafter"/>
</dbReference>
<feature type="transmembrane region" description="Helical" evidence="1">
    <location>
        <begin position="242"/>
        <end position="259"/>
    </location>
</feature>